<feature type="transmembrane region" description="Helical" evidence="9">
    <location>
        <begin position="502"/>
        <end position="522"/>
    </location>
</feature>
<evidence type="ECO:0000256" key="2">
    <source>
        <dbReference type="ARBA" id="ARBA00009137"/>
    </source>
</evidence>
<feature type="transmembrane region" description="Helical" evidence="9">
    <location>
        <begin position="437"/>
        <end position="462"/>
    </location>
</feature>
<proteinExistence type="inferred from homology"/>
<feature type="transmembrane region" description="Helical" evidence="9">
    <location>
        <begin position="211"/>
        <end position="235"/>
    </location>
</feature>
<feature type="transmembrane region" description="Helical" evidence="9">
    <location>
        <begin position="302"/>
        <end position="320"/>
    </location>
</feature>
<feature type="transmembrane region" description="Helical" evidence="9">
    <location>
        <begin position="39"/>
        <end position="60"/>
    </location>
</feature>
<dbReference type="RefSeq" id="WP_223814278.1">
    <property type="nucleotide sequence ID" value="NZ_CP061498.1"/>
</dbReference>
<feature type="transmembrane region" description="Helical" evidence="9">
    <location>
        <begin position="341"/>
        <end position="359"/>
    </location>
</feature>
<keyword evidence="5 9" id="KW-0812">Transmembrane</keyword>
<protein>
    <submittedName>
        <fullName evidence="10">Trk system potassium uptake protein TrkH</fullName>
    </submittedName>
</protein>
<evidence type="ECO:0000313" key="11">
    <source>
        <dbReference type="Proteomes" id="UP000198539"/>
    </source>
</evidence>
<reference evidence="10 11" key="1">
    <citation type="submission" date="2016-10" db="EMBL/GenBank/DDBJ databases">
        <authorList>
            <person name="de Groot N.N."/>
        </authorList>
    </citation>
    <scope>NUCLEOTIDE SEQUENCE [LARGE SCALE GENOMIC DNA]</scope>
    <source>
        <strain evidence="10 11">CGMCC 1.8894</strain>
    </source>
</reference>
<feature type="transmembrane region" description="Helical" evidence="9">
    <location>
        <begin position="468"/>
        <end position="490"/>
    </location>
</feature>
<evidence type="ECO:0000256" key="4">
    <source>
        <dbReference type="ARBA" id="ARBA00022475"/>
    </source>
</evidence>
<evidence type="ECO:0000256" key="1">
    <source>
        <dbReference type="ARBA" id="ARBA00004651"/>
    </source>
</evidence>
<comment type="similarity">
    <text evidence="2">Belongs to the TrkH potassium transport family.</text>
</comment>
<comment type="subcellular location">
    <subcellularLocation>
        <location evidence="1">Cell membrane</location>
        <topology evidence="1">Multi-pass membrane protein</topology>
    </subcellularLocation>
</comment>
<dbReference type="EMBL" id="FNOM01000009">
    <property type="protein sequence ID" value="SDX49262.1"/>
    <property type="molecule type" value="Genomic_DNA"/>
</dbReference>
<feature type="transmembrane region" description="Helical" evidence="9">
    <location>
        <begin position="256"/>
        <end position="282"/>
    </location>
</feature>
<dbReference type="Pfam" id="PF02386">
    <property type="entry name" value="TrkH"/>
    <property type="match status" value="1"/>
</dbReference>
<keyword evidence="8 9" id="KW-0472">Membrane</keyword>
<evidence type="ECO:0000313" key="10">
    <source>
        <dbReference type="EMBL" id="SDX49262.1"/>
    </source>
</evidence>
<evidence type="ECO:0000256" key="9">
    <source>
        <dbReference type="SAM" id="Phobius"/>
    </source>
</evidence>
<dbReference type="PANTHER" id="PTHR32024">
    <property type="entry name" value="TRK SYSTEM POTASSIUM UPTAKE PROTEIN TRKG-RELATED"/>
    <property type="match status" value="1"/>
</dbReference>
<keyword evidence="6 9" id="KW-1133">Transmembrane helix</keyword>
<feature type="transmembrane region" description="Helical" evidence="9">
    <location>
        <begin position="144"/>
        <end position="166"/>
    </location>
</feature>
<evidence type="ECO:0000256" key="3">
    <source>
        <dbReference type="ARBA" id="ARBA00022448"/>
    </source>
</evidence>
<organism evidence="10 11">
    <name type="scientific">Roseicitreum antarcticum</name>
    <dbReference type="NCBI Taxonomy" id="564137"/>
    <lineage>
        <taxon>Bacteria</taxon>
        <taxon>Pseudomonadati</taxon>
        <taxon>Pseudomonadota</taxon>
        <taxon>Alphaproteobacteria</taxon>
        <taxon>Rhodobacterales</taxon>
        <taxon>Paracoccaceae</taxon>
        <taxon>Roseicitreum</taxon>
    </lineage>
</organism>
<feature type="transmembrane region" description="Helical" evidence="9">
    <location>
        <begin position="379"/>
        <end position="405"/>
    </location>
</feature>
<evidence type="ECO:0000256" key="6">
    <source>
        <dbReference type="ARBA" id="ARBA00022989"/>
    </source>
</evidence>
<evidence type="ECO:0000256" key="8">
    <source>
        <dbReference type="ARBA" id="ARBA00023136"/>
    </source>
</evidence>
<keyword evidence="4" id="KW-1003">Cell membrane</keyword>
<keyword evidence="7" id="KW-0406">Ion transport</keyword>
<gene>
    <name evidence="10" type="ORF">SAMN04488238_10925</name>
</gene>
<feature type="transmembrane region" description="Helical" evidence="9">
    <location>
        <begin position="81"/>
        <end position="101"/>
    </location>
</feature>
<keyword evidence="3" id="KW-0813">Transport</keyword>
<accession>A0A1H3C510</accession>
<dbReference type="GO" id="GO:0008324">
    <property type="term" value="F:monoatomic cation transmembrane transporter activity"/>
    <property type="evidence" value="ECO:0007669"/>
    <property type="project" value="InterPro"/>
</dbReference>
<dbReference type="AlphaFoldDB" id="A0A1H3C510"/>
<dbReference type="InterPro" id="IPR003445">
    <property type="entry name" value="Cat_transpt"/>
</dbReference>
<dbReference type="Proteomes" id="UP000198539">
    <property type="component" value="Unassembled WGS sequence"/>
</dbReference>
<dbReference type="GO" id="GO:0005886">
    <property type="term" value="C:plasma membrane"/>
    <property type="evidence" value="ECO:0007669"/>
    <property type="project" value="UniProtKB-SubCell"/>
</dbReference>
<dbReference type="STRING" id="564137.SAMN04488238_10925"/>
<evidence type="ECO:0000256" key="7">
    <source>
        <dbReference type="ARBA" id="ARBA00023065"/>
    </source>
</evidence>
<name>A0A1H3C510_9RHOB</name>
<dbReference type="GO" id="GO:0030001">
    <property type="term" value="P:metal ion transport"/>
    <property type="evidence" value="ECO:0007669"/>
    <property type="project" value="UniProtKB-ARBA"/>
</dbReference>
<evidence type="ECO:0000256" key="5">
    <source>
        <dbReference type="ARBA" id="ARBA00022692"/>
    </source>
</evidence>
<keyword evidence="11" id="KW-1185">Reference proteome</keyword>
<sequence>MNWLMRLPLLIALIGVVSAAMYLPATVALIQRDHEVARAFFYSGTLFLTLALLLAVATARHAQDDGASASARALWGARQRGTMHIFGTLVGVYVVLPPLMAVPMVEGVADLSFARAWFEMVSSLTTTGATVFDSPRRVTDAIHLWRALAGWMGGGFILVAAVAYLAPLNLGGFELLSGRSSQEAERSLASLGDVPRQERRDFERADPLARFWASAAAILPAYAGITLVLWLALTLTGNRPLMSLSQAMSTISTSGILPAGFPGAGGLWAEAVIAVGLMFALTRRSLPGMIRTASLPPLREDPELRLAGLLVATVTLTLLVRHWLGAAQVAEGENLPAAGRALWGAAFTALSFLTTTGFVSQDWVAARAWSGLTTPGLILMGLAMAGGGVATAAGGLKLLRVYALFIQGRRELEKMVSPSSVGGDGPRLRYFRTRGAFAAWLFLMVFILTQSVVMGLLLLLGLSFDTALIYTIAALTTAGPLVGVAGDVPLSWADLTDGMRAILAVTMVLGRLELLLFLGLLVSSTRKD</sequence>
<dbReference type="PANTHER" id="PTHR32024:SF2">
    <property type="entry name" value="TRK SYSTEM POTASSIUM UPTAKE PROTEIN TRKG-RELATED"/>
    <property type="match status" value="1"/>
</dbReference>